<feature type="compositionally biased region" description="Basic and acidic residues" evidence="1">
    <location>
        <begin position="460"/>
        <end position="471"/>
    </location>
</feature>
<feature type="region of interest" description="Disordered" evidence="1">
    <location>
        <begin position="411"/>
        <end position="471"/>
    </location>
</feature>
<organism evidence="3 4">
    <name type="scientific">Lachnellula arida</name>
    <dbReference type="NCBI Taxonomy" id="1316785"/>
    <lineage>
        <taxon>Eukaryota</taxon>
        <taxon>Fungi</taxon>
        <taxon>Dikarya</taxon>
        <taxon>Ascomycota</taxon>
        <taxon>Pezizomycotina</taxon>
        <taxon>Leotiomycetes</taxon>
        <taxon>Helotiales</taxon>
        <taxon>Lachnaceae</taxon>
        <taxon>Lachnellula</taxon>
    </lineage>
</organism>
<dbReference type="AlphaFoldDB" id="A0A8T9BNN4"/>
<dbReference type="EMBL" id="QGMF01000011">
    <property type="protein sequence ID" value="TVY21607.1"/>
    <property type="molecule type" value="Genomic_DNA"/>
</dbReference>
<dbReference type="Proteomes" id="UP000469559">
    <property type="component" value="Unassembled WGS sequence"/>
</dbReference>
<dbReference type="SUPFAM" id="SSF54236">
    <property type="entry name" value="Ubiquitin-like"/>
    <property type="match status" value="1"/>
</dbReference>
<dbReference type="Gene3D" id="3.10.20.90">
    <property type="entry name" value="Phosphatidylinositol 3-kinase Catalytic Subunit, Chain A, domain 1"/>
    <property type="match status" value="1"/>
</dbReference>
<dbReference type="SMART" id="SM00166">
    <property type="entry name" value="UBX"/>
    <property type="match status" value="1"/>
</dbReference>
<feature type="compositionally biased region" description="Basic and acidic residues" evidence="1">
    <location>
        <begin position="170"/>
        <end position="190"/>
    </location>
</feature>
<feature type="domain" description="UBX" evidence="2">
    <location>
        <begin position="284"/>
        <end position="365"/>
    </location>
</feature>
<comment type="caution">
    <text evidence="3">The sequence shown here is derived from an EMBL/GenBank/DDBJ whole genome shotgun (WGS) entry which is preliminary data.</text>
</comment>
<evidence type="ECO:0000313" key="3">
    <source>
        <dbReference type="EMBL" id="TVY21607.1"/>
    </source>
</evidence>
<dbReference type="InterPro" id="IPR029071">
    <property type="entry name" value="Ubiquitin-like_domsf"/>
</dbReference>
<dbReference type="PANTHER" id="PTHR46424:SF1">
    <property type="entry name" value="UBX DOMAIN-CONTAINING PROTEIN 4"/>
    <property type="match status" value="1"/>
</dbReference>
<dbReference type="GO" id="GO:0036503">
    <property type="term" value="P:ERAD pathway"/>
    <property type="evidence" value="ECO:0007669"/>
    <property type="project" value="TreeGrafter"/>
</dbReference>
<feature type="compositionally biased region" description="Low complexity" evidence="1">
    <location>
        <begin position="151"/>
        <end position="167"/>
    </location>
</feature>
<feature type="compositionally biased region" description="Basic and acidic residues" evidence="1">
    <location>
        <begin position="439"/>
        <end position="448"/>
    </location>
</feature>
<proteinExistence type="predicted"/>
<name>A0A8T9BNN4_9HELO</name>
<evidence type="ECO:0000313" key="4">
    <source>
        <dbReference type="Proteomes" id="UP000469559"/>
    </source>
</evidence>
<evidence type="ECO:0000256" key="1">
    <source>
        <dbReference type="SAM" id="MobiDB-lite"/>
    </source>
</evidence>
<feature type="region of interest" description="Disordered" evidence="1">
    <location>
        <begin position="113"/>
        <end position="215"/>
    </location>
</feature>
<sequence length="471" mass="51291">MFHEGDLQSGISKALEESKLVACFVTDDGEESNKWETDFIQEPDLKASLAEQTILLRLKAGSQEAGYLAAIFPLPKTPTVVVIQNGELKEYLAAGITREEFMRRMGVILGSRVVESHPSQDSQTPAPTASTSSEAVPVTTSEQSSYTVPTSQPSQQPAPARRQQSAADLLAERSARLEQQKKEKEKEQQSKGKGKAPAETKSQGKSPEKKAASPADMKYALMQKKRQQDAKDERARILKRVEDDKAQRRQDAAERKARAKADAESESQSSATVPSSSRSNHPSTRSAECAVQVRLFDGSTIRSRFPSSGNLRVHVRPWIDEKQERDTPYTFKQVLTPLPNKNISISEEEETLQALGLTPSATLILIPVDGYTSAYEGGRGGGIVYRSAAAGYNMVSSGVGMVTGALGSLLGGGGAAPAQQEHENAPPASIPSTSINVRTLRDQQRSDDQQFYNGNALNFEPRKDDEDKKED</sequence>
<dbReference type="GO" id="GO:0005783">
    <property type="term" value="C:endoplasmic reticulum"/>
    <property type="evidence" value="ECO:0007669"/>
    <property type="project" value="TreeGrafter"/>
</dbReference>
<reference evidence="3 4" key="1">
    <citation type="submission" date="2018-05" db="EMBL/GenBank/DDBJ databases">
        <title>Whole genome sequencing for identification of molecular markers to develop diagnostic detection tools for the regulated plant pathogen Lachnellula willkommii.</title>
        <authorList>
            <person name="Giroux E."/>
            <person name="Bilodeau G."/>
        </authorList>
    </citation>
    <scope>NUCLEOTIDE SEQUENCE [LARGE SCALE GENOMIC DNA]</scope>
    <source>
        <strain evidence="3 4">CBS 203.66</strain>
    </source>
</reference>
<dbReference type="PROSITE" id="PS50033">
    <property type="entry name" value="UBX"/>
    <property type="match status" value="1"/>
</dbReference>
<feature type="region of interest" description="Disordered" evidence="1">
    <location>
        <begin position="238"/>
        <end position="286"/>
    </location>
</feature>
<dbReference type="Pfam" id="PF23187">
    <property type="entry name" value="UBX7_N"/>
    <property type="match status" value="1"/>
</dbReference>
<feature type="compositionally biased region" description="Basic and acidic residues" evidence="1">
    <location>
        <begin position="238"/>
        <end position="263"/>
    </location>
</feature>
<keyword evidence="4" id="KW-1185">Reference proteome</keyword>
<accession>A0A8T9BNN4</accession>
<dbReference type="Pfam" id="PF00789">
    <property type="entry name" value="UBX"/>
    <property type="match status" value="1"/>
</dbReference>
<dbReference type="PANTHER" id="PTHR46424">
    <property type="entry name" value="UBX DOMAIN-CONTAINING PROTEIN 4"/>
    <property type="match status" value="1"/>
</dbReference>
<gene>
    <name evidence="3" type="primary">ubxn-4</name>
    <name evidence="3" type="ORF">LARI1_G000135</name>
</gene>
<evidence type="ECO:0000259" key="2">
    <source>
        <dbReference type="PROSITE" id="PS50033"/>
    </source>
</evidence>
<protein>
    <submittedName>
        <fullName evidence="3">UBX domain-containing protein 4</fullName>
    </submittedName>
</protein>
<feature type="compositionally biased region" description="Low complexity" evidence="1">
    <location>
        <begin position="124"/>
        <end position="137"/>
    </location>
</feature>
<dbReference type="OrthoDB" id="2445133at2759"/>
<feature type="compositionally biased region" description="Low complexity" evidence="1">
    <location>
        <begin position="274"/>
        <end position="286"/>
    </location>
</feature>
<dbReference type="CDD" id="cd01767">
    <property type="entry name" value="UBX"/>
    <property type="match status" value="1"/>
</dbReference>
<dbReference type="InterPro" id="IPR001012">
    <property type="entry name" value="UBX_dom"/>
</dbReference>
<feature type="compositionally biased region" description="Polar residues" evidence="1">
    <location>
        <begin position="138"/>
        <end position="150"/>
    </location>
</feature>